<feature type="binding site" evidence="5">
    <location>
        <position position="356"/>
    </location>
    <ligand>
        <name>Fe cation</name>
        <dbReference type="ChEBI" id="CHEBI:24875"/>
        <note>catalytic</note>
    </ligand>
</feature>
<proteinExistence type="inferred from homology"/>
<dbReference type="Pfam" id="PF03055">
    <property type="entry name" value="RPE65"/>
    <property type="match status" value="1"/>
</dbReference>
<gene>
    <name evidence="8" type="primary">20343886</name>
    <name evidence="7" type="ORF">GGTG_03428</name>
</gene>
<keyword evidence="4 5" id="KW-0408">Iron</keyword>
<feature type="region of interest" description="Disordered" evidence="6">
    <location>
        <begin position="437"/>
        <end position="461"/>
    </location>
</feature>
<evidence type="ECO:0000313" key="7">
    <source>
        <dbReference type="EMBL" id="EJT78327.1"/>
    </source>
</evidence>
<sequence>MGDTPSSTPAALPSHHGDWPNTQGFDVRHQELTPTDLEVVGEIPAYVAGVLFRNGLGPREVELSADGSVSYRVSHWFDSFSQVHRFQIHPPTPDHPAVRVTHNSRLTSDGVIERLRRTGYMADFTFGAKRDPCLSLFQKVQSVFTPLVRSRPDLAPNAANVSVSLSPNFPGLSRTGERQETEEVAPASRGRRPVANLANKTDSATMQMLDPETLEPTGLVRQRSLHPSLTGPLSAAHACRDPDTGDVFNYNLDLGPDVWRVFTVSAATGRTSVLATIKHTGAYVHSLFLTERYVVLCVWNSFFFAGGTPMLWRRNFVDAFAEYNPGRPARWFVVDRRPGGKGLVASYDSEPFFAFHSINAYEEPSGGGGEGEVDIVADIYVYENLDIIKRFYIDNLMSDSPAAKAYFGASEKGPSTAENPIQRGVLRRFRLAGVPPLPPLDKSSDHANRAQTPQPPAEAAKKATVEHRGTPGLGPELPSINGAFTGRRHRFVYGVTFTGLSTFLDGLVKHDMDTGETLQWCRHGQTAGEPLFVADPERAGGDDAEDAGALLSVVLDGTRGKSYLLVLDAKTMREVGRANVDGVVGFGFHGVHVAA</sequence>
<dbReference type="GO" id="GO:0016121">
    <property type="term" value="P:carotene catabolic process"/>
    <property type="evidence" value="ECO:0007669"/>
    <property type="project" value="TreeGrafter"/>
</dbReference>
<evidence type="ECO:0000256" key="6">
    <source>
        <dbReference type="SAM" id="MobiDB-lite"/>
    </source>
</evidence>
<dbReference type="PANTHER" id="PTHR10543:SF24">
    <property type="entry name" value="CAROTENOID ISOMEROOXYGENASE"/>
    <property type="match status" value="1"/>
</dbReference>
<dbReference type="Proteomes" id="UP000006039">
    <property type="component" value="Unassembled WGS sequence"/>
</dbReference>
<dbReference type="GeneID" id="20343886"/>
<dbReference type="AlphaFoldDB" id="J3NQ71"/>
<evidence type="ECO:0000313" key="8">
    <source>
        <dbReference type="EnsemblFungi" id="EJT78327"/>
    </source>
</evidence>
<evidence type="ECO:0000256" key="5">
    <source>
        <dbReference type="PIRSR" id="PIRSR604294-1"/>
    </source>
</evidence>
<dbReference type="PANTHER" id="PTHR10543">
    <property type="entry name" value="BETA-CAROTENE DIOXYGENASE"/>
    <property type="match status" value="1"/>
</dbReference>
<feature type="region of interest" description="Disordered" evidence="6">
    <location>
        <begin position="168"/>
        <end position="190"/>
    </location>
</feature>
<dbReference type="RefSeq" id="XP_009219472.1">
    <property type="nucleotide sequence ID" value="XM_009221208.1"/>
</dbReference>
<reference evidence="8" key="4">
    <citation type="journal article" date="2015" name="G3 (Bethesda)">
        <title>Genome sequences of three phytopathogenic species of the Magnaporthaceae family of fungi.</title>
        <authorList>
            <person name="Okagaki L.H."/>
            <person name="Nunes C.C."/>
            <person name="Sailsbery J."/>
            <person name="Clay B."/>
            <person name="Brown D."/>
            <person name="John T."/>
            <person name="Oh Y."/>
            <person name="Young N."/>
            <person name="Fitzgerald M."/>
            <person name="Haas B.J."/>
            <person name="Zeng Q."/>
            <person name="Young S."/>
            <person name="Adiconis X."/>
            <person name="Fan L."/>
            <person name="Levin J.Z."/>
            <person name="Mitchell T.K."/>
            <person name="Okubara P.A."/>
            <person name="Farman M.L."/>
            <person name="Kohn L.M."/>
            <person name="Birren B."/>
            <person name="Ma L.-J."/>
            <person name="Dean R.A."/>
        </authorList>
    </citation>
    <scope>NUCLEOTIDE SEQUENCE</scope>
    <source>
        <strain evidence="8">R3-111a-1</strain>
    </source>
</reference>
<keyword evidence="3" id="KW-0560">Oxidoreductase</keyword>
<feature type="region of interest" description="Disordered" evidence="6">
    <location>
        <begin position="1"/>
        <end position="25"/>
    </location>
</feature>
<dbReference type="VEuPathDB" id="FungiDB:GGTG_03428"/>
<comment type="cofactor">
    <cofactor evidence="5">
        <name>Fe(2+)</name>
        <dbReference type="ChEBI" id="CHEBI:29033"/>
    </cofactor>
    <text evidence="5">Binds 1 Fe(2+) ion per subunit.</text>
</comment>
<dbReference type="STRING" id="644352.J3NQ71"/>
<reference evidence="7" key="2">
    <citation type="submission" date="2010-07" db="EMBL/GenBank/DDBJ databases">
        <authorList>
            <consortium name="The Broad Institute Genome Sequencing Platform"/>
            <consortium name="Broad Institute Genome Sequencing Center for Infectious Disease"/>
            <person name="Ma L.-J."/>
            <person name="Dead R."/>
            <person name="Young S."/>
            <person name="Zeng Q."/>
            <person name="Koehrsen M."/>
            <person name="Alvarado L."/>
            <person name="Berlin A."/>
            <person name="Chapman S.B."/>
            <person name="Chen Z."/>
            <person name="Freedman E."/>
            <person name="Gellesch M."/>
            <person name="Goldberg J."/>
            <person name="Griggs A."/>
            <person name="Gujja S."/>
            <person name="Heilman E.R."/>
            <person name="Heiman D."/>
            <person name="Hepburn T."/>
            <person name="Howarth C."/>
            <person name="Jen D."/>
            <person name="Larson L."/>
            <person name="Mehta T."/>
            <person name="Neiman D."/>
            <person name="Pearson M."/>
            <person name="Roberts A."/>
            <person name="Saif S."/>
            <person name="Shea T."/>
            <person name="Shenoy N."/>
            <person name="Sisk P."/>
            <person name="Stolte C."/>
            <person name="Sykes S."/>
            <person name="Walk T."/>
            <person name="White J."/>
            <person name="Yandava C."/>
            <person name="Haas B."/>
            <person name="Nusbaum C."/>
            <person name="Birren B."/>
        </authorList>
    </citation>
    <scope>NUCLEOTIDE SEQUENCE</scope>
    <source>
        <strain evidence="7">R3-111a-1</strain>
    </source>
</reference>
<dbReference type="InterPro" id="IPR004294">
    <property type="entry name" value="Carotenoid_Oase"/>
</dbReference>
<dbReference type="OrthoDB" id="407010at2759"/>
<reference evidence="8" key="5">
    <citation type="submission" date="2018-04" db="UniProtKB">
        <authorList>
            <consortium name="EnsemblFungi"/>
        </authorList>
    </citation>
    <scope>IDENTIFICATION</scope>
    <source>
        <strain evidence="8">R3-111a-1</strain>
    </source>
</reference>
<organism evidence="7">
    <name type="scientific">Gaeumannomyces tritici (strain R3-111a-1)</name>
    <name type="common">Wheat and barley take-all root rot fungus</name>
    <name type="synonym">Gaeumannomyces graminis var. tritici</name>
    <dbReference type="NCBI Taxonomy" id="644352"/>
    <lineage>
        <taxon>Eukaryota</taxon>
        <taxon>Fungi</taxon>
        <taxon>Dikarya</taxon>
        <taxon>Ascomycota</taxon>
        <taxon>Pezizomycotina</taxon>
        <taxon>Sordariomycetes</taxon>
        <taxon>Sordariomycetidae</taxon>
        <taxon>Magnaporthales</taxon>
        <taxon>Magnaporthaceae</taxon>
        <taxon>Gaeumannomyces</taxon>
    </lineage>
</organism>
<dbReference type="GO" id="GO:0046872">
    <property type="term" value="F:metal ion binding"/>
    <property type="evidence" value="ECO:0007669"/>
    <property type="project" value="UniProtKB-KW"/>
</dbReference>
<evidence type="ECO:0000256" key="1">
    <source>
        <dbReference type="ARBA" id="ARBA00006787"/>
    </source>
</evidence>
<evidence type="ECO:0008006" key="10">
    <source>
        <dbReference type="Google" id="ProtNLM"/>
    </source>
</evidence>
<protein>
    <recommendedName>
        <fullName evidence="10">Carotenoid cleavage dioxygenase 1</fullName>
    </recommendedName>
</protein>
<dbReference type="eggNOG" id="KOG1285">
    <property type="taxonomic scope" value="Eukaryota"/>
</dbReference>
<dbReference type="EMBL" id="GL385396">
    <property type="protein sequence ID" value="EJT78327.1"/>
    <property type="molecule type" value="Genomic_DNA"/>
</dbReference>
<feature type="binding site" evidence="5">
    <location>
        <position position="285"/>
    </location>
    <ligand>
        <name>Fe cation</name>
        <dbReference type="ChEBI" id="CHEBI:24875"/>
        <note>catalytic</note>
    </ligand>
</feature>
<evidence type="ECO:0000256" key="2">
    <source>
        <dbReference type="ARBA" id="ARBA00022723"/>
    </source>
</evidence>
<dbReference type="HOGENOM" id="CLU_016472_5_0_1"/>
<evidence type="ECO:0000256" key="4">
    <source>
        <dbReference type="ARBA" id="ARBA00023004"/>
    </source>
</evidence>
<evidence type="ECO:0000256" key="3">
    <source>
        <dbReference type="ARBA" id="ARBA00023002"/>
    </source>
</evidence>
<reference evidence="9" key="1">
    <citation type="submission" date="2010-07" db="EMBL/GenBank/DDBJ databases">
        <title>The genome sequence of Gaeumannomyces graminis var. tritici strain R3-111a-1.</title>
        <authorList>
            <consortium name="The Broad Institute Genome Sequencing Platform"/>
            <person name="Ma L.-J."/>
            <person name="Dead R."/>
            <person name="Young S."/>
            <person name="Zeng Q."/>
            <person name="Koehrsen M."/>
            <person name="Alvarado L."/>
            <person name="Berlin A."/>
            <person name="Chapman S.B."/>
            <person name="Chen Z."/>
            <person name="Freedman E."/>
            <person name="Gellesch M."/>
            <person name="Goldberg J."/>
            <person name="Griggs A."/>
            <person name="Gujja S."/>
            <person name="Heilman E.R."/>
            <person name="Heiman D."/>
            <person name="Hepburn T."/>
            <person name="Howarth C."/>
            <person name="Jen D."/>
            <person name="Larson L."/>
            <person name="Mehta T."/>
            <person name="Neiman D."/>
            <person name="Pearson M."/>
            <person name="Roberts A."/>
            <person name="Saif S."/>
            <person name="Shea T."/>
            <person name="Shenoy N."/>
            <person name="Sisk P."/>
            <person name="Stolte C."/>
            <person name="Sykes S."/>
            <person name="Walk T."/>
            <person name="White J."/>
            <person name="Yandava C."/>
            <person name="Haas B."/>
            <person name="Nusbaum C."/>
            <person name="Birren B."/>
        </authorList>
    </citation>
    <scope>NUCLEOTIDE SEQUENCE [LARGE SCALE GENOMIC DNA]</scope>
    <source>
        <strain evidence="9">R3-111a-1</strain>
    </source>
</reference>
<accession>J3NQ71</accession>
<feature type="binding site" evidence="5">
    <location>
        <position position="589"/>
    </location>
    <ligand>
        <name>Fe cation</name>
        <dbReference type="ChEBI" id="CHEBI:24875"/>
        <note>catalytic</note>
    </ligand>
</feature>
<dbReference type="EnsemblFungi" id="EJT78327">
    <property type="protein sequence ID" value="EJT78327"/>
    <property type="gene ID" value="GGTG_03428"/>
</dbReference>
<reference evidence="7" key="3">
    <citation type="submission" date="2010-09" db="EMBL/GenBank/DDBJ databases">
        <title>Annotation of Gaeumannomyces graminis var. tritici R3-111a-1.</title>
        <authorList>
            <consortium name="The Broad Institute Genome Sequencing Platform"/>
            <person name="Ma L.-J."/>
            <person name="Dead R."/>
            <person name="Young S.K."/>
            <person name="Zeng Q."/>
            <person name="Gargeya S."/>
            <person name="Fitzgerald M."/>
            <person name="Haas B."/>
            <person name="Abouelleil A."/>
            <person name="Alvarado L."/>
            <person name="Arachchi H.M."/>
            <person name="Berlin A."/>
            <person name="Brown A."/>
            <person name="Chapman S.B."/>
            <person name="Chen Z."/>
            <person name="Dunbar C."/>
            <person name="Freedman E."/>
            <person name="Gearin G."/>
            <person name="Gellesch M."/>
            <person name="Goldberg J."/>
            <person name="Griggs A."/>
            <person name="Gujja S."/>
            <person name="Heiman D."/>
            <person name="Howarth C."/>
            <person name="Larson L."/>
            <person name="Lui A."/>
            <person name="MacDonald P.J.P."/>
            <person name="Mehta T."/>
            <person name="Montmayeur A."/>
            <person name="Murphy C."/>
            <person name="Neiman D."/>
            <person name="Pearson M."/>
            <person name="Priest M."/>
            <person name="Roberts A."/>
            <person name="Saif S."/>
            <person name="Shea T."/>
            <person name="Shenoy N."/>
            <person name="Sisk P."/>
            <person name="Stolte C."/>
            <person name="Sykes S."/>
            <person name="Yandava C."/>
            <person name="Wortman J."/>
            <person name="Nusbaum C."/>
            <person name="Birren B."/>
        </authorList>
    </citation>
    <scope>NUCLEOTIDE SEQUENCE</scope>
    <source>
        <strain evidence="7">R3-111a-1</strain>
    </source>
</reference>
<name>J3NQ71_GAET3</name>
<comment type="similarity">
    <text evidence="1">Belongs to the carotenoid oxygenase family.</text>
</comment>
<feature type="binding site" evidence="5">
    <location>
        <position position="237"/>
    </location>
    <ligand>
        <name>Fe cation</name>
        <dbReference type="ChEBI" id="CHEBI:24875"/>
        <note>catalytic</note>
    </ligand>
</feature>
<keyword evidence="9" id="KW-1185">Reference proteome</keyword>
<evidence type="ECO:0000313" key="9">
    <source>
        <dbReference type="Proteomes" id="UP000006039"/>
    </source>
</evidence>
<keyword evidence="2 5" id="KW-0479">Metal-binding</keyword>
<dbReference type="GO" id="GO:0010436">
    <property type="term" value="F:carotenoid dioxygenase activity"/>
    <property type="evidence" value="ECO:0007669"/>
    <property type="project" value="TreeGrafter"/>
</dbReference>